<dbReference type="SUPFAM" id="SSF89796">
    <property type="entry name" value="CoA-transferase family III (CaiB/BaiF)"/>
    <property type="match status" value="2"/>
</dbReference>
<dbReference type="PANTHER" id="PTHR48228:SF4">
    <property type="entry name" value="BLR3030 PROTEIN"/>
    <property type="match status" value="1"/>
</dbReference>
<protein>
    <submittedName>
        <fullName evidence="2">CoA transferase family III</fullName>
    </submittedName>
</protein>
<dbReference type="InterPro" id="IPR050509">
    <property type="entry name" value="CoA-transferase_III"/>
</dbReference>
<dbReference type="InterPro" id="IPR044855">
    <property type="entry name" value="CoA-Trfase_III_dom3_sf"/>
</dbReference>
<comment type="caution">
    <text evidence="2">The sequence shown here is derived from an EMBL/GenBank/DDBJ whole genome shotgun (WGS) entry which is preliminary data.</text>
</comment>
<dbReference type="PANTHER" id="PTHR48228">
    <property type="entry name" value="SUCCINYL-COA--D-CITRAMALATE COA-TRANSFERASE"/>
    <property type="match status" value="1"/>
</dbReference>
<dbReference type="InterPro" id="IPR003673">
    <property type="entry name" value="CoA-Trfase_fam_III"/>
</dbReference>
<dbReference type="Pfam" id="PF02515">
    <property type="entry name" value="CoA_transf_3"/>
    <property type="match status" value="2"/>
</dbReference>
<accession>A0A3N1LQ56</accession>
<feature type="region of interest" description="Disordered" evidence="1">
    <location>
        <begin position="447"/>
        <end position="470"/>
    </location>
</feature>
<dbReference type="OrthoDB" id="9806585at2"/>
<reference evidence="2 3" key="1">
    <citation type="submission" date="2018-11" db="EMBL/GenBank/DDBJ databases">
        <title>Genomic Encyclopedia of Type Strains, Phase IV (KMG-IV): sequencing the most valuable type-strain genomes for metagenomic binning, comparative biology and taxonomic classification.</title>
        <authorList>
            <person name="Goeker M."/>
        </authorList>
    </citation>
    <scope>NUCLEOTIDE SEQUENCE [LARGE SCALE GENOMIC DNA]</scope>
    <source>
        <strain evidence="2 3">DSM 5900</strain>
    </source>
</reference>
<evidence type="ECO:0000256" key="1">
    <source>
        <dbReference type="SAM" id="MobiDB-lite"/>
    </source>
</evidence>
<dbReference type="Proteomes" id="UP000278222">
    <property type="component" value="Unassembled WGS sequence"/>
</dbReference>
<evidence type="ECO:0000313" key="2">
    <source>
        <dbReference type="EMBL" id="ROP91325.1"/>
    </source>
</evidence>
<keyword evidence="2" id="KW-0808">Transferase</keyword>
<dbReference type="EMBL" id="RJKX01000014">
    <property type="protein sequence ID" value="ROP91325.1"/>
    <property type="molecule type" value="Genomic_DNA"/>
</dbReference>
<dbReference type="InterPro" id="IPR023606">
    <property type="entry name" value="CoA-Trfase_III_dom_1_sf"/>
</dbReference>
<dbReference type="Gene3D" id="3.40.50.10540">
    <property type="entry name" value="Crotonobetainyl-coa:carnitine coa-transferase, domain 1"/>
    <property type="match status" value="2"/>
</dbReference>
<gene>
    <name evidence="2" type="ORF">EDC65_3191</name>
</gene>
<organism evidence="2 3">
    <name type="scientific">Stella humosa</name>
    <dbReference type="NCBI Taxonomy" id="94"/>
    <lineage>
        <taxon>Bacteria</taxon>
        <taxon>Pseudomonadati</taxon>
        <taxon>Pseudomonadota</taxon>
        <taxon>Alphaproteobacteria</taxon>
        <taxon>Rhodospirillales</taxon>
        <taxon>Stellaceae</taxon>
        <taxon>Stella</taxon>
    </lineage>
</organism>
<keyword evidence="3" id="KW-1185">Reference proteome</keyword>
<dbReference type="RefSeq" id="WP_123691107.1">
    <property type="nucleotide sequence ID" value="NZ_RJKX01000014.1"/>
</dbReference>
<dbReference type="Gene3D" id="3.30.1540.10">
    <property type="entry name" value="formyl-coa transferase, domain 3"/>
    <property type="match status" value="1"/>
</dbReference>
<name>A0A3N1LQ56_9PROT</name>
<proteinExistence type="predicted"/>
<sequence>MTAPQAALEQVLAAAGLNPALAAAVTITGADPVLPSGFLLGTAGAASLGAVGLAAADLWRRRGGGAQTVAIDLRAAALALRTERHVLVDDAAPESPWSPISGFYQAGDGRWVQFHCNFPPHRDGILAVLGAANDRADVAAKVAGWTAQALEDRLAAAGMCAAMLRSGEEWQAHPQGRAVAVMPLVEIVRIGDAPRRSVDHRGAGNRPLAGIRVLDLSRVIAGPVAGRTLAEHGATVMRISAPHLPFVAPLLLDTGHGKVNAEIDLDAPGGRDRLHGLLADADVMIDAYRPDALAGRGFGAAELARRHPGIVLVRLSAYGEAGPWGARRGFDTLVQTASGLAADEAGGGIHDRPHHLPAQALDYATAYLAAFGTMVALARRADEGGSWCVRLSLAATARWLDALGRVPDRAAAFAIPDPARDAGADLMIETASPFGRLRHLKPALRMSATPPRWDRPPSPLASHPAEWPAA</sequence>
<dbReference type="GO" id="GO:0016740">
    <property type="term" value="F:transferase activity"/>
    <property type="evidence" value="ECO:0007669"/>
    <property type="project" value="UniProtKB-KW"/>
</dbReference>
<evidence type="ECO:0000313" key="3">
    <source>
        <dbReference type="Proteomes" id="UP000278222"/>
    </source>
</evidence>
<dbReference type="AlphaFoldDB" id="A0A3N1LQ56"/>